<dbReference type="RefSeq" id="WP_207248507.1">
    <property type="nucleotide sequence ID" value="NZ_JAFMOF010000005.1"/>
</dbReference>
<dbReference type="Pfam" id="PF03143">
    <property type="entry name" value="GTP_EFTU_D3"/>
    <property type="match status" value="1"/>
</dbReference>
<reference evidence="6" key="1">
    <citation type="submission" date="2021-03" db="EMBL/GenBank/DDBJ databases">
        <title>Streptomyces strains.</title>
        <authorList>
            <person name="Lund M.B."/>
            <person name="Toerring T."/>
        </authorList>
    </citation>
    <scope>NUCLEOTIDE SEQUENCE</scope>
    <source>
        <strain evidence="6">JCM 4242</strain>
    </source>
</reference>
<accession>A0A939FUX6</accession>
<dbReference type="InterPro" id="IPR009001">
    <property type="entry name" value="Transl_elong_EF1A/Init_IF2_C"/>
</dbReference>
<evidence type="ECO:0000259" key="5">
    <source>
        <dbReference type="Pfam" id="PF03143"/>
    </source>
</evidence>
<sequence>MDESMIDGGDGGGARAEVYVLPEDDGGRDVTFARREAQFYFRTTDVTGRITVLRQGGQGIDVSRGGPAFLSVRPAEQIAIEKGVRFSIQETGKAVCGGVVTAILR</sequence>
<comment type="caution">
    <text evidence="6">The sequence shown here is derived from an EMBL/GenBank/DDBJ whole genome shotgun (WGS) entry which is preliminary data.</text>
</comment>
<dbReference type="Proteomes" id="UP000664781">
    <property type="component" value="Unassembled WGS sequence"/>
</dbReference>
<evidence type="ECO:0000313" key="6">
    <source>
        <dbReference type="EMBL" id="MBO0656515.1"/>
    </source>
</evidence>
<keyword evidence="2" id="KW-0251">Elongation factor</keyword>
<organism evidence="6 7">
    <name type="scientific">Streptomyces triculaminicus</name>
    <dbReference type="NCBI Taxonomy" id="2816232"/>
    <lineage>
        <taxon>Bacteria</taxon>
        <taxon>Bacillati</taxon>
        <taxon>Actinomycetota</taxon>
        <taxon>Actinomycetes</taxon>
        <taxon>Kitasatosporales</taxon>
        <taxon>Streptomycetaceae</taxon>
        <taxon>Streptomyces</taxon>
    </lineage>
</organism>
<dbReference type="Gene3D" id="2.40.30.10">
    <property type="entry name" value="Translation factors"/>
    <property type="match status" value="1"/>
</dbReference>
<gene>
    <name evidence="6" type="ORF">J1792_28385</name>
</gene>
<keyword evidence="7" id="KW-1185">Reference proteome</keyword>
<protein>
    <recommendedName>
        <fullName evidence="5">Translation elongation factor EFTu/EF1A C-terminal domain-containing protein</fullName>
    </recommendedName>
</protein>
<evidence type="ECO:0000256" key="3">
    <source>
        <dbReference type="ARBA" id="ARBA00022917"/>
    </source>
</evidence>
<keyword evidence="4" id="KW-0342">GTP-binding</keyword>
<evidence type="ECO:0000256" key="4">
    <source>
        <dbReference type="ARBA" id="ARBA00023134"/>
    </source>
</evidence>
<dbReference type="GO" id="GO:0005525">
    <property type="term" value="F:GTP binding"/>
    <property type="evidence" value="ECO:0007669"/>
    <property type="project" value="UniProtKB-KW"/>
</dbReference>
<dbReference type="InterPro" id="IPR004160">
    <property type="entry name" value="Transl_elong_EFTu/EF1A_C"/>
</dbReference>
<dbReference type="EMBL" id="JAFMOF010000005">
    <property type="protein sequence ID" value="MBO0656515.1"/>
    <property type="molecule type" value="Genomic_DNA"/>
</dbReference>
<evidence type="ECO:0000313" key="7">
    <source>
        <dbReference type="Proteomes" id="UP000664781"/>
    </source>
</evidence>
<keyword evidence="3" id="KW-0648">Protein biosynthesis</keyword>
<dbReference type="AlphaFoldDB" id="A0A939FUX6"/>
<keyword evidence="1" id="KW-0547">Nucleotide-binding</keyword>
<feature type="domain" description="Translation elongation factor EFTu/EF1A C-terminal" evidence="5">
    <location>
        <begin position="15"/>
        <end position="103"/>
    </location>
</feature>
<dbReference type="SUPFAM" id="SSF50465">
    <property type="entry name" value="EF-Tu/eEF-1alpha/eIF2-gamma C-terminal domain"/>
    <property type="match status" value="1"/>
</dbReference>
<proteinExistence type="predicted"/>
<name>A0A939FUX6_9ACTN</name>
<evidence type="ECO:0000256" key="2">
    <source>
        <dbReference type="ARBA" id="ARBA00022768"/>
    </source>
</evidence>
<dbReference type="GO" id="GO:0003746">
    <property type="term" value="F:translation elongation factor activity"/>
    <property type="evidence" value="ECO:0007669"/>
    <property type="project" value="UniProtKB-KW"/>
</dbReference>
<evidence type="ECO:0000256" key="1">
    <source>
        <dbReference type="ARBA" id="ARBA00022741"/>
    </source>
</evidence>